<proteinExistence type="predicted"/>
<reference evidence="1" key="1">
    <citation type="submission" date="2022-07" db="EMBL/GenBank/DDBJ databases">
        <title>The genome of Lyophyllum shimeji provides insight into the initial evolution of ectomycorrhizal fungal genome.</title>
        <authorList>
            <person name="Kobayashi Y."/>
            <person name="Shibata T."/>
            <person name="Hirakawa H."/>
            <person name="Shigenobu S."/>
            <person name="Nishiyama T."/>
            <person name="Yamada A."/>
            <person name="Hasebe M."/>
            <person name="Kawaguchi M."/>
        </authorList>
    </citation>
    <scope>NUCLEOTIDE SEQUENCE</scope>
    <source>
        <strain evidence="1">AT787</strain>
    </source>
</reference>
<comment type="caution">
    <text evidence="1">The sequence shown here is derived from an EMBL/GenBank/DDBJ whole genome shotgun (WGS) entry which is preliminary data.</text>
</comment>
<evidence type="ECO:0000313" key="2">
    <source>
        <dbReference type="Proteomes" id="UP001063166"/>
    </source>
</evidence>
<sequence length="69" mass="7693">MSCPLRQGNNVPHRIEWDCVQQGHATYCWLHATYTPAGMGCPSCQARAERRARGALAIEALRQAQAKRV</sequence>
<evidence type="ECO:0000313" key="1">
    <source>
        <dbReference type="EMBL" id="GLB45518.1"/>
    </source>
</evidence>
<name>A0A9P3UUD7_LYOSH</name>
<dbReference type="AlphaFoldDB" id="A0A9P3UUD7"/>
<dbReference type="EMBL" id="BRPK01000023">
    <property type="protein sequence ID" value="GLB45518.1"/>
    <property type="molecule type" value="Genomic_DNA"/>
</dbReference>
<dbReference type="Proteomes" id="UP001063166">
    <property type="component" value="Unassembled WGS sequence"/>
</dbReference>
<keyword evidence="2" id="KW-1185">Reference proteome</keyword>
<organism evidence="1 2">
    <name type="scientific">Lyophyllum shimeji</name>
    <name type="common">Hon-shimeji</name>
    <name type="synonym">Tricholoma shimeji</name>
    <dbReference type="NCBI Taxonomy" id="47721"/>
    <lineage>
        <taxon>Eukaryota</taxon>
        <taxon>Fungi</taxon>
        <taxon>Dikarya</taxon>
        <taxon>Basidiomycota</taxon>
        <taxon>Agaricomycotina</taxon>
        <taxon>Agaricomycetes</taxon>
        <taxon>Agaricomycetidae</taxon>
        <taxon>Agaricales</taxon>
        <taxon>Tricholomatineae</taxon>
        <taxon>Lyophyllaceae</taxon>
        <taxon>Lyophyllum</taxon>
    </lineage>
</organism>
<accession>A0A9P3UUD7</accession>
<gene>
    <name evidence="1" type="ORF">LshimejAT787_2300780</name>
</gene>
<protein>
    <submittedName>
        <fullName evidence="1">Uncharacterized protein</fullName>
    </submittedName>
</protein>